<organism evidence="1 2">
    <name type="scientific">Flavobacterium columnare</name>
    <dbReference type="NCBI Taxonomy" id="996"/>
    <lineage>
        <taxon>Bacteria</taxon>
        <taxon>Pseudomonadati</taxon>
        <taxon>Bacteroidota</taxon>
        <taxon>Flavobacteriia</taxon>
        <taxon>Flavobacteriales</taxon>
        <taxon>Flavobacteriaceae</taxon>
        <taxon>Flavobacterium</taxon>
    </lineage>
</organism>
<sequence length="408" mass="47967">MTKKQNILEDHTVGPQTIGFDYQFYYFMLLALELRHGQKIGFEVKDDVHIDREDGTTILFQTKHTVLENSNGNTQNLTTLDIDLWKTLSNWADFIKKSKANFLDNHSFVLATNKNENNNEFINSLINFKSDKNIDTILKKLNDLKSKTKDETIQKYIENLISLNKTKLPTFLSKISIEIGVDEIIERIKNKLITLYREKHIVEAIYDSLYSNLQLSKYLEIKSGQKFEITFDDFNKKFGKCFKVSTGVHKLPTRNFPILLPENPEEQLFIKQLLDVGEIKTGSQDVIKYTTLMLKFLRHYTYWSDEENFIMFSEAEDFKKDSISRWDNEFKAKYRQIERKLSSGATIESLESEIKNLSIELVEYIRRLDLSIGDYLPLGVDFTNGHYYLLSNNLEIGWHFDWQNKYKE</sequence>
<dbReference type="EMBL" id="OLKH01000103">
    <property type="protein sequence ID" value="SPE77864.1"/>
    <property type="molecule type" value="Genomic_DNA"/>
</dbReference>
<dbReference type="Proteomes" id="UP000238180">
    <property type="component" value="Unassembled WGS sequence"/>
</dbReference>
<dbReference type="AlphaFoldDB" id="A0A2N9PBZ1"/>
<evidence type="ECO:0000313" key="2">
    <source>
        <dbReference type="Proteomes" id="UP000238180"/>
    </source>
</evidence>
<dbReference type="RefSeq" id="WP_105196467.1">
    <property type="nucleotide sequence ID" value="NZ_OLKH01000103.1"/>
</dbReference>
<gene>
    <name evidence="1" type="ORF">FLACOL_01874</name>
</gene>
<name>A0A2N9PBZ1_9FLAO</name>
<evidence type="ECO:0008006" key="3">
    <source>
        <dbReference type="Google" id="ProtNLM"/>
    </source>
</evidence>
<evidence type="ECO:0000313" key="1">
    <source>
        <dbReference type="EMBL" id="SPE77864.1"/>
    </source>
</evidence>
<proteinExistence type="predicted"/>
<reference evidence="1 2" key="1">
    <citation type="submission" date="2018-02" db="EMBL/GenBank/DDBJ databases">
        <authorList>
            <person name="Cohen D.B."/>
            <person name="Kent A.D."/>
        </authorList>
    </citation>
    <scope>NUCLEOTIDE SEQUENCE [LARGE SCALE GENOMIC DNA]</scope>
    <source>
        <strain evidence="1">CIP109753</strain>
    </source>
</reference>
<protein>
    <recommendedName>
        <fullName evidence="3">DUF4297 domain-containing protein</fullName>
    </recommendedName>
</protein>
<accession>A0A2N9PBZ1</accession>